<comment type="caution">
    <text evidence="2">The sequence shown here is derived from an EMBL/GenBank/DDBJ whole genome shotgun (WGS) entry which is preliminary data.</text>
</comment>
<feature type="domain" description="TIR" evidence="1">
    <location>
        <begin position="1"/>
        <end position="123"/>
    </location>
</feature>
<dbReference type="Pfam" id="PF23007">
    <property type="entry name" value="DnaA_N-like_STI"/>
    <property type="match status" value="2"/>
</dbReference>
<dbReference type="Pfam" id="PF13676">
    <property type="entry name" value="TIR_2"/>
    <property type="match status" value="1"/>
</dbReference>
<dbReference type="InterPro" id="IPR035897">
    <property type="entry name" value="Toll_tir_struct_dom_sf"/>
</dbReference>
<dbReference type="EMBL" id="QBMN01000054">
    <property type="protein sequence ID" value="PZO42035.1"/>
    <property type="molecule type" value="Genomic_DNA"/>
</dbReference>
<organism evidence="2 3">
    <name type="scientific">Shackletoniella antarctica</name>
    <dbReference type="NCBI Taxonomy" id="268115"/>
    <lineage>
        <taxon>Bacteria</taxon>
        <taxon>Bacillati</taxon>
        <taxon>Cyanobacteriota</taxon>
        <taxon>Cyanophyceae</taxon>
        <taxon>Oculatellales</taxon>
        <taxon>Oculatellaceae</taxon>
        <taxon>Shackletoniella</taxon>
    </lineage>
</organism>
<dbReference type="Gene3D" id="3.40.50.10140">
    <property type="entry name" value="Toll/interleukin-1 receptor homology (TIR) domain"/>
    <property type="match status" value="1"/>
</dbReference>
<accession>A0A2W4Y4W0</accession>
<dbReference type="Proteomes" id="UP000249081">
    <property type="component" value="Unassembled WGS sequence"/>
</dbReference>
<dbReference type="GO" id="GO:0007165">
    <property type="term" value="P:signal transduction"/>
    <property type="evidence" value="ECO:0007669"/>
    <property type="project" value="InterPro"/>
</dbReference>
<evidence type="ECO:0000313" key="3">
    <source>
        <dbReference type="Proteomes" id="UP000249081"/>
    </source>
</evidence>
<evidence type="ECO:0000259" key="1">
    <source>
        <dbReference type="PROSITE" id="PS50104"/>
    </source>
</evidence>
<name>A0A2W4Y4W0_9CYAN</name>
<dbReference type="PROSITE" id="PS50104">
    <property type="entry name" value="TIR"/>
    <property type="match status" value="1"/>
</dbReference>
<gene>
    <name evidence="2" type="ORF">DCF17_09550</name>
</gene>
<reference evidence="3" key="1">
    <citation type="submission" date="2018-04" db="EMBL/GenBank/DDBJ databases">
        <authorList>
            <person name="Cornet L."/>
        </authorList>
    </citation>
    <scope>NUCLEOTIDE SEQUENCE [LARGE SCALE GENOMIC DNA]</scope>
</reference>
<dbReference type="InterPro" id="IPR000157">
    <property type="entry name" value="TIR_dom"/>
</dbReference>
<dbReference type="AlphaFoldDB" id="A0A2W4Y4W0"/>
<evidence type="ECO:0000313" key="2">
    <source>
        <dbReference type="EMBL" id="PZO42035.1"/>
    </source>
</evidence>
<reference evidence="2 3" key="2">
    <citation type="submission" date="2018-06" db="EMBL/GenBank/DDBJ databases">
        <title>Metagenomic assembly of (sub)arctic Cyanobacteria and their associated microbiome from non-axenic cultures.</title>
        <authorList>
            <person name="Baurain D."/>
        </authorList>
    </citation>
    <scope>NUCLEOTIDE SEQUENCE [LARGE SCALE GENOMIC DNA]</scope>
    <source>
        <strain evidence="2">ULC041bin1</strain>
    </source>
</reference>
<dbReference type="SUPFAM" id="SSF52200">
    <property type="entry name" value="Toll/Interleukin receptor TIR domain"/>
    <property type="match status" value="1"/>
</dbReference>
<dbReference type="InterPro" id="IPR054506">
    <property type="entry name" value="DnaA_N-like_STI"/>
</dbReference>
<protein>
    <recommendedName>
        <fullName evidence="1">TIR domain-containing protein</fullName>
    </recommendedName>
</protein>
<sequence>MSFIFISYSRQDQAYVSLLAQALESHRLPFWLDINTDYGDTWPHTIEKQVECCQVLFIVMSPRSKQSHWVQCELAHALELRKPIFPLLLEGPRWFSVAALQTVDVTGGSLPPDRFFDTLRPYFPAPTATAESTLIQEVAADAIPSAPVGWAPPTDRFNSSPQTDVTNLSELWKDIISVLEPLGTRALMQQQGTLVKLTENVAQVVVDSKPLLKMAQGRVENVEQAFKKILGCQVKVDVLCRTDLAELWGKVILALEPQGTRALMQQQGNLLFFNGNTAWVEISSRLLLRMAKNRVPHVESAFKEVLGHEVKVHIEEYPESN</sequence>
<proteinExistence type="predicted"/>